<reference evidence="5 6" key="1">
    <citation type="journal article" date="2023" name="Elife">
        <title>Identification of key yeast species and microbe-microbe interactions impacting larval growth of Drosophila in the wild.</title>
        <authorList>
            <person name="Mure A."/>
            <person name="Sugiura Y."/>
            <person name="Maeda R."/>
            <person name="Honda K."/>
            <person name="Sakurai N."/>
            <person name="Takahashi Y."/>
            <person name="Watada M."/>
            <person name="Katoh T."/>
            <person name="Gotoh A."/>
            <person name="Gotoh Y."/>
            <person name="Taniguchi I."/>
            <person name="Nakamura K."/>
            <person name="Hayashi T."/>
            <person name="Katayama T."/>
            <person name="Uemura T."/>
            <person name="Hattori Y."/>
        </authorList>
    </citation>
    <scope>NUCLEOTIDE SEQUENCE [LARGE SCALE GENOMIC DNA]</scope>
    <source>
        <strain evidence="5 6">PK-24</strain>
    </source>
</reference>
<evidence type="ECO:0000259" key="4">
    <source>
        <dbReference type="Pfam" id="PF16213"/>
    </source>
</evidence>
<proteinExistence type="predicted"/>
<sequence>MSQNNIGTEIADQIIADFTALASEAKRKNAEVKHACDHSIELTQPFSTGSSRPLNELEKQLGFQKTARKHPEYITPIIMACNSKNPKLIGLAIKLLSKFIQLQILPDCDSVSDESSDPFGSIVDALLNASNSTPEVQIKLLQLLPILMQMYAFRINDEILCNTLYICSNLQSVNRTPIIINTAQATFSQMLDIVFEKLDSEEGRDIANDLKYEVTLDDKKTTKINQFCFDAQRIVSDLCTLIEHHKPSFLKTNYISEDYGFEILEGILKNNSDAFINHKELTYLLRTRIIPILLRFLSSSRDFTLMVKVSRIILLVLEKQFEVLKIESEVTLNMLTHILSKDSGALMWKKIIILELFVSLFKNSELITKMFDEYDDNKEGEKKGVISNFLRVCLTTVNENKHVLNMGDLIQPPLSDQDLNSPNNSQRNSVPKIGLDSKDYRKVVKYIDSMDKQEPPMLPDHYNLYLILQILIGLSDCIQSSTLSLMKATDPVLCISEEYFKDNEEPELQHSYHSVYNLIQSTSKLQLDIIDIFIHSTVDNELFSSSLKLLENLCYCSGMLTNQKIKHRVLDYLGKCTLKLDGTLGYKSKVMSISETIVGTISSTFGNAVSNISNQNNVTHSVSPPKFYPRTINTRQTLCFHTLIRLAVSLGAQLNDDWNIILCVLQWVSYYIDGSTGYNKKDIPPISQYLNNRDLQIISHSLSEFNKSILNHDEVTYGILIKTGIDLSEKLMSTVNDEKLGQTPIGENDEIQPCIFNKLFYVNKITDLSTLNPINCLILPQNNFDILNQYYSNISDNRNYSEDIRLLGSRSFNQIVKVCADQGFESEDSEIHFKTETKVLTNMCRFLEKISELPMSNELLVANNESEIYLQTLDTLKYIIDRYGSLITDSWVIVTQMLNFPFLIIKNCDSELQKEKIINDNITSLVKSSFETLKVILDEMLQSIPKNQVKVIIDSLYNFVNQTFDLNISFNSVSYFWIISDYIKDKLESLNLTTSLNKSIHSEEDLVELINDSSIEENQYFQYLWLYLVFKLANTTGDTRIQVRNGSIITIFGIIESFLSEGPLVNLLYTNVLKPIILNKDISDVIRNLKISEQKEWVESFISIVNGMNKFYSRQASEKNFLSDDNLSLLEGIITYFIGLSNLDYNWIELNYQIFKAYFEILQIFKSRTEIIPKQYLEVLYLPWSLIKINYNFNNGSLYQTSLCTFVSCFSLSLQLFKPIMNPSKFEKMLMVLNSCIRYPIIVDSRNDDKKCTSLQKAVLDNLAELELDQNDSSFITYESLLIQQLNIIVGLPFHTRSLIVNKLGDKGIKIPTFVAASYYGMLILKTHLKIIFNPKFFNERLLLKITKALLEPTELKPDITVARPSDLPEKLIDSTQEHNEDAKSYLWMFSFDIVVEIVVQVLKHVMSLSESEFKSKIYTDSFDQLIQLFLSVFDCCFVLNSLGKDADEFNLKKYETMKPTLFEFLNNYYKSEKAYQIKKESIEHVIISLWRSSFFFKHDSIMESVIPNNDINCESIIEVFNLLCDDENWNIYGVVDNLVVQNSLSHSMVTFNDLLTLSNTENYPHISTIVINYFITRCAYGLRKYFMDTKILSGMPMSNIQQVELKYIIKGLISLLENHRGNTKSTAEILSPLYPLIIKILPTVKEKETLTNSDKVCMELFK</sequence>
<evidence type="ECO:0000256" key="1">
    <source>
        <dbReference type="ARBA" id="ARBA00022448"/>
    </source>
</evidence>
<protein>
    <submittedName>
        <fullName evidence="5">Mon2 protein</fullName>
    </submittedName>
</protein>
<feature type="domain" description="Mon2/Sec7/BIG1-like dimerisation and cyclophilin-binding" evidence="4">
    <location>
        <begin position="9"/>
        <end position="201"/>
    </location>
</feature>
<gene>
    <name evidence="5" type="ORF">DAPK24_015980</name>
</gene>
<keyword evidence="1" id="KW-0813">Transport</keyword>
<dbReference type="Pfam" id="PF12783">
    <property type="entry name" value="Sec7-like_HUS"/>
    <property type="match status" value="1"/>
</dbReference>
<keyword evidence="6" id="KW-1185">Reference proteome</keyword>
<evidence type="ECO:0000313" key="5">
    <source>
        <dbReference type="EMBL" id="GMM45023.1"/>
    </source>
</evidence>
<feature type="domain" description="Mon2/Sec7/BIG1-like HUS" evidence="3">
    <location>
        <begin position="229"/>
        <end position="379"/>
    </location>
</feature>
<accession>A0AAV5R1D3</accession>
<dbReference type="InterPro" id="IPR032629">
    <property type="entry name" value="DCB_dom"/>
</dbReference>
<name>A0AAV5R1D3_PICKL</name>
<evidence type="ECO:0000259" key="3">
    <source>
        <dbReference type="Pfam" id="PF12783"/>
    </source>
</evidence>
<dbReference type="GO" id="GO:0015031">
    <property type="term" value="P:protein transport"/>
    <property type="evidence" value="ECO:0007669"/>
    <property type="project" value="UniProtKB-KW"/>
</dbReference>
<dbReference type="InterPro" id="IPR032691">
    <property type="entry name" value="Mon2/Sec7/BIG1-like_HUS"/>
</dbReference>
<evidence type="ECO:0000313" key="6">
    <source>
        <dbReference type="Proteomes" id="UP001378960"/>
    </source>
</evidence>
<dbReference type="GO" id="GO:0005794">
    <property type="term" value="C:Golgi apparatus"/>
    <property type="evidence" value="ECO:0007669"/>
    <property type="project" value="UniProtKB-ARBA"/>
</dbReference>
<dbReference type="EMBL" id="BTGB01000001">
    <property type="protein sequence ID" value="GMM45023.1"/>
    <property type="molecule type" value="Genomic_DNA"/>
</dbReference>
<dbReference type="Pfam" id="PF16213">
    <property type="entry name" value="DCB"/>
    <property type="match status" value="1"/>
</dbReference>
<comment type="caution">
    <text evidence="5">The sequence shown here is derived from an EMBL/GenBank/DDBJ whole genome shotgun (WGS) entry which is preliminary data.</text>
</comment>
<organism evidence="5 6">
    <name type="scientific">Pichia kluyveri</name>
    <name type="common">Yeast</name>
    <dbReference type="NCBI Taxonomy" id="36015"/>
    <lineage>
        <taxon>Eukaryota</taxon>
        <taxon>Fungi</taxon>
        <taxon>Dikarya</taxon>
        <taxon>Ascomycota</taxon>
        <taxon>Saccharomycotina</taxon>
        <taxon>Pichiomycetes</taxon>
        <taxon>Pichiales</taxon>
        <taxon>Pichiaceae</taxon>
        <taxon>Pichia</taxon>
    </lineage>
</organism>
<keyword evidence="2" id="KW-0653">Protein transport</keyword>
<dbReference type="Proteomes" id="UP001378960">
    <property type="component" value="Unassembled WGS sequence"/>
</dbReference>
<evidence type="ECO:0000256" key="2">
    <source>
        <dbReference type="ARBA" id="ARBA00022927"/>
    </source>
</evidence>